<keyword evidence="5" id="KW-1185">Reference proteome</keyword>
<comment type="caution">
    <text evidence="4">The sequence shown here is derived from an EMBL/GenBank/DDBJ whole genome shotgun (WGS) entry which is preliminary data.</text>
</comment>
<protein>
    <recommendedName>
        <fullName evidence="3">PDZ domain-containing protein</fullName>
    </recommendedName>
</protein>
<dbReference type="InterPro" id="IPR001478">
    <property type="entry name" value="PDZ"/>
</dbReference>
<gene>
    <name evidence="4" type="ORF">OS493_014298</name>
</gene>
<organism evidence="4 5">
    <name type="scientific">Desmophyllum pertusum</name>
    <dbReference type="NCBI Taxonomy" id="174260"/>
    <lineage>
        <taxon>Eukaryota</taxon>
        <taxon>Metazoa</taxon>
        <taxon>Cnidaria</taxon>
        <taxon>Anthozoa</taxon>
        <taxon>Hexacorallia</taxon>
        <taxon>Scleractinia</taxon>
        <taxon>Caryophylliina</taxon>
        <taxon>Caryophylliidae</taxon>
        <taxon>Desmophyllum</taxon>
    </lineage>
</organism>
<dbReference type="Proteomes" id="UP001163046">
    <property type="component" value="Unassembled WGS sequence"/>
</dbReference>
<dbReference type="EMBL" id="MU826832">
    <property type="protein sequence ID" value="KAJ7373150.1"/>
    <property type="molecule type" value="Genomic_DNA"/>
</dbReference>
<evidence type="ECO:0000313" key="5">
    <source>
        <dbReference type="Proteomes" id="UP001163046"/>
    </source>
</evidence>
<reference evidence="4" key="1">
    <citation type="submission" date="2023-01" db="EMBL/GenBank/DDBJ databases">
        <title>Genome assembly of the deep-sea coral Lophelia pertusa.</title>
        <authorList>
            <person name="Herrera S."/>
            <person name="Cordes E."/>
        </authorList>
    </citation>
    <scope>NUCLEOTIDE SEQUENCE</scope>
    <source>
        <strain evidence="4">USNM1676648</strain>
        <tissue evidence="4">Polyp</tissue>
    </source>
</reference>
<feature type="region of interest" description="Disordered" evidence="2">
    <location>
        <begin position="40"/>
        <end position="66"/>
    </location>
</feature>
<dbReference type="CDD" id="cd00136">
    <property type="entry name" value="PDZ_canonical"/>
    <property type="match status" value="1"/>
</dbReference>
<feature type="coiled-coil region" evidence="1">
    <location>
        <begin position="141"/>
        <end position="175"/>
    </location>
</feature>
<evidence type="ECO:0000256" key="1">
    <source>
        <dbReference type="SAM" id="Coils"/>
    </source>
</evidence>
<dbReference type="PROSITE" id="PS50106">
    <property type="entry name" value="PDZ"/>
    <property type="match status" value="1"/>
</dbReference>
<dbReference type="InterPro" id="IPR036034">
    <property type="entry name" value="PDZ_sf"/>
</dbReference>
<evidence type="ECO:0000259" key="3">
    <source>
        <dbReference type="PROSITE" id="PS50106"/>
    </source>
</evidence>
<dbReference type="Pfam" id="PF00595">
    <property type="entry name" value="PDZ"/>
    <property type="match status" value="1"/>
</dbReference>
<evidence type="ECO:0000313" key="4">
    <source>
        <dbReference type="EMBL" id="KAJ7373150.1"/>
    </source>
</evidence>
<dbReference type="SMART" id="SM00228">
    <property type="entry name" value="PDZ"/>
    <property type="match status" value="1"/>
</dbReference>
<evidence type="ECO:0000256" key="2">
    <source>
        <dbReference type="SAM" id="MobiDB-lite"/>
    </source>
</evidence>
<feature type="domain" description="PDZ" evidence="3">
    <location>
        <begin position="66"/>
        <end position="113"/>
    </location>
</feature>
<name>A0A9W9Z1B4_9CNID</name>
<dbReference type="SUPFAM" id="SSF50156">
    <property type="entry name" value="PDZ domain-like"/>
    <property type="match status" value="1"/>
</dbReference>
<proteinExistence type="predicted"/>
<sequence>MRHIVHKQNLRRRIGSHLAPSDASPISSRPASACAAHLRPINPLPPRPSSALAQWKKEGSPQPRPGVRVVALTEGGVAEKNNELAVDDLIVEINGQFVLNSPLEPVIAAMKEANTVSVVVARAQSPDPKPEEKENKTDNDMKTLTLQIQNLVTKLSEMQSDLKKKDDKIKTLKKMVKKSGSDGKGKIYESVQVLV</sequence>
<dbReference type="AlphaFoldDB" id="A0A9W9Z1B4"/>
<accession>A0A9W9Z1B4</accession>
<keyword evidence="1" id="KW-0175">Coiled coil</keyword>
<dbReference type="Gene3D" id="2.30.42.10">
    <property type="match status" value="1"/>
</dbReference>